<feature type="transmembrane region" description="Helical" evidence="1">
    <location>
        <begin position="533"/>
        <end position="555"/>
    </location>
</feature>
<evidence type="ECO:0000313" key="3">
    <source>
        <dbReference type="EMBL" id="CAE0488284.1"/>
    </source>
</evidence>
<feature type="transmembrane region" description="Helical" evidence="1">
    <location>
        <begin position="576"/>
        <end position="594"/>
    </location>
</feature>
<evidence type="ECO:0000256" key="1">
    <source>
        <dbReference type="SAM" id="Phobius"/>
    </source>
</evidence>
<dbReference type="Pfam" id="PF04113">
    <property type="entry name" value="Gpi16"/>
    <property type="match status" value="2"/>
</dbReference>
<gene>
    <name evidence="3" type="ORF">DTER00134_LOCUS3348</name>
</gene>
<proteinExistence type="predicted"/>
<keyword evidence="2" id="KW-0732">Signal</keyword>
<feature type="chain" id="PRO_5030773000" description="GPI transamidase component PIG-T" evidence="2">
    <location>
        <begin position="21"/>
        <end position="617"/>
    </location>
</feature>
<feature type="signal peptide" evidence="2">
    <location>
        <begin position="1"/>
        <end position="20"/>
    </location>
</feature>
<name>A0A7S3VJQ9_DUNTE</name>
<keyword evidence="1" id="KW-0472">Membrane</keyword>
<protein>
    <recommendedName>
        <fullName evidence="4">GPI transamidase component PIG-T</fullName>
    </recommendedName>
</protein>
<dbReference type="AlphaFoldDB" id="A0A7S3VJQ9"/>
<reference evidence="3" key="1">
    <citation type="submission" date="2021-01" db="EMBL/GenBank/DDBJ databases">
        <authorList>
            <person name="Corre E."/>
            <person name="Pelletier E."/>
            <person name="Niang G."/>
            <person name="Scheremetjew M."/>
            <person name="Finn R."/>
            <person name="Kale V."/>
            <person name="Holt S."/>
            <person name="Cochrane G."/>
            <person name="Meng A."/>
            <person name="Brown T."/>
            <person name="Cohen L."/>
        </authorList>
    </citation>
    <scope>NUCLEOTIDE SEQUENCE</scope>
    <source>
        <strain evidence="3">CCMP1320</strain>
    </source>
</reference>
<sequence length="617" mass="68136">MKLQTWSYCAAVLLCCLVWGEEVYREDGLVEWVQKGKLLVHLRFYQETNATQHTAFFPTPISDLVQRSPFEQLQLHLTRGRWDRSERRPPDVSIHPTGAELEVAWPDTEAKEGRKGIANGAHSRVWSDLTHRLSGLLCSSLNLLGAPDVVAHRTHPLLQMQQLSEGKRPVYRQYAALPRESICTENLTPWLKLLPCRDAAGLATLLLDRKQLFGGGYHSLSTIVTTSRDELGRVQRVQLTQTATAVLHVPSGFSGKIPTLASFFPNSLARVCPAAASSILYLRRGQEVGSREKQLQDAALREKPSEVGGQAWPNKPKHYASHDLMHMAMQPQGGLAGLLDQAWLPEMQDGFQAVGTYVPAVSARRMLLGSGTFKGHYSLQVDLGSYAGDGALTSNARLLCVYQTIPWFVRLWVHTLVVMLDDKVIQPYQMAYHSLQPSVDRVSPLVLEFCLEVPAGSQSVSITADFTKLFLTVFEHPPDAHRGFDIPSAIVSFRSDEPCQGSNAFVHDAPCMHEEFSDGSLVQLATPDFSMPYNVICLSSTVMGVFVGSTLNTLVYRPGKLLSMDAGSRKRRKIRLAISTFLLLALGLALAIHVDAEFAGQVDSILQLLGFPSLSLS</sequence>
<accession>A0A7S3VJQ9</accession>
<keyword evidence="1" id="KW-0812">Transmembrane</keyword>
<dbReference type="PANTHER" id="PTHR12959">
    <property type="entry name" value="GPI TRANSAMIDASE COMPONENT PIG-T-RELATED"/>
    <property type="match status" value="1"/>
</dbReference>
<keyword evidence="1" id="KW-1133">Transmembrane helix</keyword>
<dbReference type="GO" id="GO:0042765">
    <property type="term" value="C:GPI-anchor transamidase complex"/>
    <property type="evidence" value="ECO:0007669"/>
    <property type="project" value="InterPro"/>
</dbReference>
<dbReference type="InterPro" id="IPR007245">
    <property type="entry name" value="PIG-T"/>
</dbReference>
<organism evidence="3">
    <name type="scientific">Dunaliella tertiolecta</name>
    <name type="common">Green alga</name>
    <dbReference type="NCBI Taxonomy" id="3047"/>
    <lineage>
        <taxon>Eukaryota</taxon>
        <taxon>Viridiplantae</taxon>
        <taxon>Chlorophyta</taxon>
        <taxon>core chlorophytes</taxon>
        <taxon>Chlorophyceae</taxon>
        <taxon>CS clade</taxon>
        <taxon>Chlamydomonadales</taxon>
        <taxon>Dunaliellaceae</taxon>
        <taxon>Dunaliella</taxon>
    </lineage>
</organism>
<evidence type="ECO:0008006" key="4">
    <source>
        <dbReference type="Google" id="ProtNLM"/>
    </source>
</evidence>
<dbReference type="EMBL" id="HBIP01006491">
    <property type="protein sequence ID" value="CAE0488284.1"/>
    <property type="molecule type" value="Transcribed_RNA"/>
</dbReference>
<evidence type="ECO:0000256" key="2">
    <source>
        <dbReference type="SAM" id="SignalP"/>
    </source>
</evidence>
<dbReference type="PANTHER" id="PTHR12959:SF11">
    <property type="entry name" value="GPI TRANSAMIDASE COMPONENT PIG-T"/>
    <property type="match status" value="1"/>
</dbReference>
<dbReference type="GO" id="GO:0016255">
    <property type="term" value="P:attachment of GPI anchor to protein"/>
    <property type="evidence" value="ECO:0007669"/>
    <property type="project" value="InterPro"/>
</dbReference>